<evidence type="ECO:0000256" key="1">
    <source>
        <dbReference type="ARBA" id="ARBA00022448"/>
    </source>
</evidence>
<dbReference type="Pfam" id="PF00127">
    <property type="entry name" value="Copper-bind"/>
    <property type="match status" value="1"/>
</dbReference>
<dbReference type="RefSeq" id="WP_158202908.1">
    <property type="nucleotide sequence ID" value="NZ_WSZK01000005.1"/>
</dbReference>
<dbReference type="PROSITE" id="PS51318">
    <property type="entry name" value="TAT"/>
    <property type="match status" value="1"/>
</dbReference>
<evidence type="ECO:0000313" key="8">
    <source>
        <dbReference type="Proteomes" id="UP000451471"/>
    </source>
</evidence>
<organism evidence="7 8">
    <name type="scientific">Halomarina oriensis</name>
    <dbReference type="NCBI Taxonomy" id="671145"/>
    <lineage>
        <taxon>Archaea</taxon>
        <taxon>Methanobacteriati</taxon>
        <taxon>Methanobacteriota</taxon>
        <taxon>Stenosarchaea group</taxon>
        <taxon>Halobacteria</taxon>
        <taxon>Halobacteriales</taxon>
        <taxon>Natronomonadaceae</taxon>
        <taxon>Halomarina</taxon>
    </lineage>
</organism>
<dbReference type="OrthoDB" id="4392at2157"/>
<dbReference type="PANTHER" id="PTHR36507:SF1">
    <property type="entry name" value="BLL1555 PROTEIN"/>
    <property type="match status" value="1"/>
</dbReference>
<dbReference type="AlphaFoldDB" id="A0A6B0GK46"/>
<dbReference type="InterPro" id="IPR052721">
    <property type="entry name" value="ET_Amicyanin"/>
</dbReference>
<feature type="compositionally biased region" description="Basic and acidic residues" evidence="5">
    <location>
        <begin position="56"/>
        <end position="76"/>
    </location>
</feature>
<dbReference type="Proteomes" id="UP000451471">
    <property type="component" value="Unassembled WGS sequence"/>
</dbReference>
<dbReference type="InterPro" id="IPR028871">
    <property type="entry name" value="BlueCu_1_BS"/>
</dbReference>
<dbReference type="PANTHER" id="PTHR36507">
    <property type="entry name" value="BLL1555 PROTEIN"/>
    <property type="match status" value="1"/>
</dbReference>
<dbReference type="GO" id="GO:0005507">
    <property type="term" value="F:copper ion binding"/>
    <property type="evidence" value="ECO:0007669"/>
    <property type="project" value="InterPro"/>
</dbReference>
<feature type="domain" description="Blue (type 1) copper" evidence="6">
    <location>
        <begin position="93"/>
        <end position="178"/>
    </location>
</feature>
<feature type="compositionally biased region" description="Low complexity" evidence="5">
    <location>
        <begin position="41"/>
        <end position="55"/>
    </location>
</feature>
<keyword evidence="1" id="KW-0813">Transport</keyword>
<feature type="region of interest" description="Disordered" evidence="5">
    <location>
        <begin position="27"/>
        <end position="77"/>
    </location>
</feature>
<gene>
    <name evidence="7" type="ORF">GQS65_01490</name>
</gene>
<dbReference type="InterPro" id="IPR008972">
    <property type="entry name" value="Cupredoxin"/>
</dbReference>
<name>A0A6B0GK46_9EURY</name>
<keyword evidence="3" id="KW-0249">Electron transport</keyword>
<evidence type="ECO:0000256" key="5">
    <source>
        <dbReference type="SAM" id="MobiDB-lite"/>
    </source>
</evidence>
<protein>
    <recommendedName>
        <fullName evidence="6">Blue (type 1) copper domain-containing protein</fullName>
    </recommendedName>
</protein>
<dbReference type="InterPro" id="IPR000923">
    <property type="entry name" value="BlueCu_1"/>
</dbReference>
<dbReference type="SUPFAM" id="SSF49503">
    <property type="entry name" value="Cupredoxins"/>
    <property type="match status" value="1"/>
</dbReference>
<dbReference type="GO" id="GO:0009055">
    <property type="term" value="F:electron transfer activity"/>
    <property type="evidence" value="ECO:0007669"/>
    <property type="project" value="InterPro"/>
</dbReference>
<keyword evidence="2" id="KW-0479">Metal-binding</keyword>
<dbReference type="Gene3D" id="2.60.40.420">
    <property type="entry name" value="Cupredoxins - blue copper proteins"/>
    <property type="match status" value="1"/>
</dbReference>
<keyword evidence="8" id="KW-1185">Reference proteome</keyword>
<evidence type="ECO:0000256" key="4">
    <source>
        <dbReference type="ARBA" id="ARBA00023008"/>
    </source>
</evidence>
<dbReference type="PROSITE" id="PS00196">
    <property type="entry name" value="COPPER_BLUE"/>
    <property type="match status" value="1"/>
</dbReference>
<sequence length="216" mass="23192">MTWQSRRSVLRLGGLTALGALAGCSAGAANEDESNDRTSERATTAATTTAEPTATPDERRYRVDQRGGPDDLRSDPTVRAIDIPDYDGPAPYVFTPAILWVERGATVTWSVEGGTHAIAAYHPDVYRTRRIPEAAASFDSDVLEPGDSFEHTFEVPGVYNYLCQPHEMNGMVGLVVVEEARPGPGTVEGSNVRTTIAGEHLTRLLGIADIDVQPPG</sequence>
<dbReference type="PROSITE" id="PS51257">
    <property type="entry name" value="PROKAR_LIPOPROTEIN"/>
    <property type="match status" value="1"/>
</dbReference>
<evidence type="ECO:0000256" key="3">
    <source>
        <dbReference type="ARBA" id="ARBA00022982"/>
    </source>
</evidence>
<comment type="caution">
    <text evidence="7">The sequence shown here is derived from an EMBL/GenBank/DDBJ whole genome shotgun (WGS) entry which is preliminary data.</text>
</comment>
<dbReference type="EMBL" id="WSZK01000005">
    <property type="protein sequence ID" value="MWG33173.1"/>
    <property type="molecule type" value="Genomic_DNA"/>
</dbReference>
<proteinExistence type="predicted"/>
<evidence type="ECO:0000256" key="2">
    <source>
        <dbReference type="ARBA" id="ARBA00022723"/>
    </source>
</evidence>
<evidence type="ECO:0000259" key="6">
    <source>
        <dbReference type="Pfam" id="PF00127"/>
    </source>
</evidence>
<dbReference type="InterPro" id="IPR006311">
    <property type="entry name" value="TAT_signal"/>
</dbReference>
<keyword evidence="4" id="KW-0186">Copper</keyword>
<reference evidence="7 8" key="1">
    <citation type="submission" date="2019-12" db="EMBL/GenBank/DDBJ databases">
        <title>Halocatena pleomorpha gen. nov. sp. nov., an extremely halophilic archaeon of family Halobacteriaceae isolated from saltpan soil.</title>
        <authorList>
            <person name="Pal Y."/>
            <person name="Verma A."/>
            <person name="Krishnamurthi S."/>
            <person name="Kumar P."/>
        </authorList>
    </citation>
    <scope>NUCLEOTIDE SEQUENCE [LARGE SCALE GENOMIC DNA]</scope>
    <source>
        <strain evidence="7 8">JCM 16495</strain>
    </source>
</reference>
<accession>A0A6B0GK46</accession>
<evidence type="ECO:0000313" key="7">
    <source>
        <dbReference type="EMBL" id="MWG33173.1"/>
    </source>
</evidence>